<dbReference type="GO" id="GO:0032784">
    <property type="term" value="P:regulation of DNA-templated transcription elongation"/>
    <property type="evidence" value="ECO:0007669"/>
    <property type="project" value="InterPro"/>
</dbReference>
<dbReference type="InterPro" id="IPR036953">
    <property type="entry name" value="GreA/GreB_C_sf"/>
</dbReference>
<dbReference type="SUPFAM" id="SSF54534">
    <property type="entry name" value="FKBP-like"/>
    <property type="match status" value="1"/>
</dbReference>
<feature type="domain" description="Transcription elongation factor GreA/GreB C-terminal" evidence="3">
    <location>
        <begin position="81"/>
        <end position="149"/>
    </location>
</feature>
<dbReference type="STRING" id="1963.AQJ27_35930"/>
<dbReference type="AlphaFoldDB" id="A0A250VQZ5"/>
<keyword evidence="2" id="KW-0804">Transcription</keyword>
<dbReference type="RefSeq" id="WP_067378110.1">
    <property type="nucleotide sequence ID" value="NZ_BDQI01000027.1"/>
</dbReference>
<dbReference type="InterPro" id="IPR023459">
    <property type="entry name" value="Tscrpt_elong_fac_GreA/B_fam"/>
</dbReference>
<reference evidence="6" key="1">
    <citation type="submission" date="2017-05" db="EMBL/GenBank/DDBJ databases">
        <title>Streptomyces olivochromogenes NBRC 3561 whole genome shotgun sequence.</title>
        <authorList>
            <person name="Dohra H."/>
            <person name="Kodani S."/>
        </authorList>
    </citation>
    <scope>NUCLEOTIDE SEQUENCE [LARGE SCALE GENOMIC DNA]</scope>
    <source>
        <strain evidence="6">NBRC 3561</strain>
    </source>
</reference>
<dbReference type="Pfam" id="PF03449">
    <property type="entry name" value="GreA_GreB_N"/>
    <property type="match status" value="1"/>
</dbReference>
<dbReference type="EMBL" id="BDQI01000027">
    <property type="protein sequence ID" value="GAX56617.1"/>
    <property type="molecule type" value="Genomic_DNA"/>
</dbReference>
<dbReference type="Proteomes" id="UP000217446">
    <property type="component" value="Unassembled WGS sequence"/>
</dbReference>
<dbReference type="GO" id="GO:0070063">
    <property type="term" value="F:RNA polymerase binding"/>
    <property type="evidence" value="ECO:0007669"/>
    <property type="project" value="InterPro"/>
</dbReference>
<evidence type="ECO:0000256" key="1">
    <source>
        <dbReference type="ARBA" id="ARBA00023015"/>
    </source>
</evidence>
<dbReference type="PANTHER" id="PTHR30437:SF4">
    <property type="entry name" value="TRANSCRIPTION ELONGATION FACTOR GREA"/>
    <property type="match status" value="1"/>
</dbReference>
<evidence type="ECO:0000256" key="2">
    <source>
        <dbReference type="ARBA" id="ARBA00023163"/>
    </source>
</evidence>
<sequence length="154" mass="15962">MTSEAGPISAEARRALEQELADLHAERNAVAATLGGTDSAGDTADQADELQRATQLDHLDARITQITVRLDGAVEAGPPRTDVVDLGSTVTVRFADGGEETVQIGDVAEPLDQTLVTTDSPLGRALLGRRAGDSVSYEAPDGRTTVTVQSLGAP</sequence>
<organism evidence="5 6">
    <name type="scientific">Streptomyces olivochromogenes</name>
    <dbReference type="NCBI Taxonomy" id="1963"/>
    <lineage>
        <taxon>Bacteria</taxon>
        <taxon>Bacillati</taxon>
        <taxon>Actinomycetota</taxon>
        <taxon>Actinomycetes</taxon>
        <taxon>Kitasatosporales</taxon>
        <taxon>Streptomycetaceae</taxon>
        <taxon>Streptomyces</taxon>
    </lineage>
</organism>
<dbReference type="InterPro" id="IPR001437">
    <property type="entry name" value="Tscrpt_elong_fac_GreA/B_C"/>
</dbReference>
<dbReference type="GO" id="GO:0003677">
    <property type="term" value="F:DNA binding"/>
    <property type="evidence" value="ECO:0007669"/>
    <property type="project" value="InterPro"/>
</dbReference>
<dbReference type="Pfam" id="PF01272">
    <property type="entry name" value="GreA_GreB"/>
    <property type="match status" value="1"/>
</dbReference>
<dbReference type="NCBIfam" id="NF004548">
    <property type="entry name" value="PRK05892.1"/>
    <property type="match status" value="1"/>
</dbReference>
<dbReference type="PIRSF" id="PIRSF006092">
    <property type="entry name" value="GreA_GreB"/>
    <property type="match status" value="1"/>
</dbReference>
<protein>
    <submittedName>
        <fullName evidence="5">Transcription elongation factor GreA</fullName>
    </submittedName>
</protein>
<dbReference type="GO" id="GO:0003746">
    <property type="term" value="F:translation elongation factor activity"/>
    <property type="evidence" value="ECO:0007669"/>
    <property type="project" value="UniProtKB-KW"/>
</dbReference>
<accession>A0A250VQZ5</accession>
<comment type="caution">
    <text evidence="5">The sequence shown here is derived from an EMBL/GenBank/DDBJ whole genome shotgun (WGS) entry which is preliminary data.</text>
</comment>
<keyword evidence="6" id="KW-1185">Reference proteome</keyword>
<name>A0A250VQZ5_STROL</name>
<evidence type="ECO:0000259" key="4">
    <source>
        <dbReference type="Pfam" id="PF03449"/>
    </source>
</evidence>
<dbReference type="Gene3D" id="3.10.50.30">
    <property type="entry name" value="Transcription elongation factor, GreA/GreB, C-terminal domain"/>
    <property type="match status" value="1"/>
</dbReference>
<keyword evidence="5" id="KW-0251">Elongation factor</keyword>
<evidence type="ECO:0000313" key="5">
    <source>
        <dbReference type="EMBL" id="GAX56617.1"/>
    </source>
</evidence>
<dbReference type="GO" id="GO:0006354">
    <property type="term" value="P:DNA-templated transcription elongation"/>
    <property type="evidence" value="ECO:0007669"/>
    <property type="project" value="TreeGrafter"/>
</dbReference>
<keyword evidence="5" id="KW-0648">Protein biosynthesis</keyword>
<feature type="domain" description="Transcription elongation factor GreA/GreB N-terminal" evidence="4">
    <location>
        <begin position="7"/>
        <end position="73"/>
    </location>
</feature>
<evidence type="ECO:0000313" key="6">
    <source>
        <dbReference type="Proteomes" id="UP000217446"/>
    </source>
</evidence>
<evidence type="ECO:0000259" key="3">
    <source>
        <dbReference type="Pfam" id="PF01272"/>
    </source>
</evidence>
<gene>
    <name evidence="5" type="primary">greA</name>
    <name evidence="5" type="ORF">SO3561_08185</name>
</gene>
<keyword evidence="1" id="KW-0805">Transcription regulation</keyword>
<dbReference type="InterPro" id="IPR022691">
    <property type="entry name" value="Tscrpt_elong_fac_GreA/B_N"/>
</dbReference>
<dbReference type="PANTHER" id="PTHR30437">
    <property type="entry name" value="TRANSCRIPTION ELONGATION FACTOR GREA"/>
    <property type="match status" value="1"/>
</dbReference>
<proteinExistence type="predicted"/>